<comment type="caution">
    <text evidence="2">The sequence shown here is derived from an EMBL/GenBank/DDBJ whole genome shotgun (WGS) entry which is preliminary data.</text>
</comment>
<evidence type="ECO:0000259" key="1">
    <source>
        <dbReference type="Pfam" id="PF13439"/>
    </source>
</evidence>
<proteinExistence type="predicted"/>
<evidence type="ECO:0000313" key="2">
    <source>
        <dbReference type="EMBL" id="TKJ42538.1"/>
    </source>
</evidence>
<accession>A0A532V5R7</accession>
<dbReference type="CDD" id="cd04647">
    <property type="entry name" value="LbH_MAT_like"/>
    <property type="match status" value="1"/>
</dbReference>
<dbReference type="Gene3D" id="2.160.10.10">
    <property type="entry name" value="Hexapeptide repeat proteins"/>
    <property type="match status" value="1"/>
</dbReference>
<dbReference type="SUPFAM" id="SSF51161">
    <property type="entry name" value="Trimeric LpxA-like enzymes"/>
    <property type="match status" value="2"/>
</dbReference>
<reference evidence="2 3" key="1">
    <citation type="submission" date="2017-06" db="EMBL/GenBank/DDBJ databases">
        <title>Novel microbial phyla capable of carbon fixation and sulfur reduction in deep-sea sediments.</title>
        <authorList>
            <person name="Huang J."/>
            <person name="Baker B."/>
            <person name="Wang Y."/>
        </authorList>
    </citation>
    <scope>NUCLEOTIDE SEQUENCE [LARGE SCALE GENOMIC DNA]</scope>
    <source>
        <strain evidence="2">B3_LCP</strain>
    </source>
</reference>
<dbReference type="Pfam" id="PF13692">
    <property type="entry name" value="Glyco_trans_1_4"/>
    <property type="match status" value="1"/>
</dbReference>
<gene>
    <name evidence="2" type="ORF">CEE37_02290</name>
</gene>
<dbReference type="InterPro" id="IPR011004">
    <property type="entry name" value="Trimer_LpxA-like_sf"/>
</dbReference>
<sequence length="619" mass="69094">MHLLFYSNWYIKQTVQLANALAEEHEVTLIFPKISPELNAYNGRVEGLKAILKPGVRLITLPHMQNLNPFGWIPVLRALRIIKKYKPDVVHFNESYDFRCMLLMALCRKVPYVTSTHDPVPHSSERISLQRFKHWVRDRIRRRSSGLVVHGKGLRKVLADYSNLSVEKIFAVPHGEYKYYTHFDKGDLKHKENGNKNVLFFGRWEYYKGIDVLIDAEPIITDKVPDTLITLAGEGRLSLNEIDKRIANPDHFIIKNYSIADEEVPDLFRQADVVVLPYREATQSGPLHIAGSFARPVVVSSVGAMPEVVKDGETGILIPPEDPEELAQAVIRLLQNPAEAERMGQKAQALMASEESMEKVAQIQVDVYNMVIQAFKHQRGKGIILKVVELLVQKVKNDPSYQLDSAIHLSDLIAMSTRLGLGFLRGLYHRISLKRAKGLCFVGKGVKLSNRKHISIGCNFVAEDNCEIQGISKKGVKFGDNVTVGSHAMVRPSGYYGRYVGEGFEIGDRSNIGPYCYIGAYGGITIGSDVMMAPRVSLFAENHNFDRTDVPMHQQGCEKKEIVIEDDCWLASGCTILAGVTVGHGSIIAAGAVVTKNVPPYSVVAGNPAKVIRSRKEKK</sequence>
<dbReference type="InterPro" id="IPR051159">
    <property type="entry name" value="Hexapeptide_acetyltransf"/>
</dbReference>
<dbReference type="PANTHER" id="PTHR23416">
    <property type="entry name" value="SIALIC ACID SYNTHASE-RELATED"/>
    <property type="match status" value="1"/>
</dbReference>
<dbReference type="Pfam" id="PF13439">
    <property type="entry name" value="Glyco_transf_4"/>
    <property type="match status" value="1"/>
</dbReference>
<name>A0A532V5R7_UNCL8</name>
<dbReference type="InterPro" id="IPR028098">
    <property type="entry name" value="Glyco_trans_4-like_N"/>
</dbReference>
<dbReference type="GO" id="GO:0016757">
    <property type="term" value="F:glycosyltransferase activity"/>
    <property type="evidence" value="ECO:0007669"/>
    <property type="project" value="UniProtKB-ARBA"/>
</dbReference>
<dbReference type="EMBL" id="NJBN01000001">
    <property type="protein sequence ID" value="TKJ42538.1"/>
    <property type="molecule type" value="Genomic_DNA"/>
</dbReference>
<protein>
    <recommendedName>
        <fullName evidence="1">Glycosyltransferase subfamily 4-like N-terminal domain-containing protein</fullName>
    </recommendedName>
</protein>
<dbReference type="Gene3D" id="3.40.50.2000">
    <property type="entry name" value="Glycogen Phosphorylase B"/>
    <property type="match status" value="2"/>
</dbReference>
<dbReference type="CDD" id="cd03801">
    <property type="entry name" value="GT4_PimA-like"/>
    <property type="match status" value="1"/>
</dbReference>
<dbReference type="Pfam" id="PF00132">
    <property type="entry name" value="Hexapep"/>
    <property type="match status" value="1"/>
</dbReference>
<dbReference type="AlphaFoldDB" id="A0A532V5R7"/>
<evidence type="ECO:0000313" key="3">
    <source>
        <dbReference type="Proteomes" id="UP000319619"/>
    </source>
</evidence>
<dbReference type="InterPro" id="IPR001451">
    <property type="entry name" value="Hexapep"/>
</dbReference>
<organism evidence="2 3">
    <name type="scientific">candidate division LCP-89 bacterium B3_LCP</name>
    <dbReference type="NCBI Taxonomy" id="2012998"/>
    <lineage>
        <taxon>Bacteria</taxon>
        <taxon>Pseudomonadati</taxon>
        <taxon>Bacteria division LCP-89</taxon>
    </lineage>
</organism>
<feature type="domain" description="Glycosyltransferase subfamily 4-like N-terminal" evidence="1">
    <location>
        <begin position="14"/>
        <end position="175"/>
    </location>
</feature>
<dbReference type="SUPFAM" id="SSF53756">
    <property type="entry name" value="UDP-Glycosyltransferase/glycogen phosphorylase"/>
    <property type="match status" value="1"/>
</dbReference>
<dbReference type="Proteomes" id="UP000319619">
    <property type="component" value="Unassembled WGS sequence"/>
</dbReference>
<dbReference type="PANTHER" id="PTHR23416:SF78">
    <property type="entry name" value="LIPOPOLYSACCHARIDE BIOSYNTHESIS O-ACETYL TRANSFERASE WBBJ-RELATED"/>
    <property type="match status" value="1"/>
</dbReference>